<evidence type="ECO:0000256" key="1">
    <source>
        <dbReference type="ARBA" id="ARBA00009437"/>
    </source>
</evidence>
<dbReference type="RefSeq" id="WP_023594382.1">
    <property type="nucleotide sequence ID" value="NC_023018.2"/>
</dbReference>
<accession>A0A378YJY4</accession>
<dbReference type="SUPFAM" id="SSF53850">
    <property type="entry name" value="Periplasmic binding protein-like II"/>
    <property type="match status" value="1"/>
</dbReference>
<protein>
    <submittedName>
        <fullName evidence="6">D-malate degradation protein R</fullName>
    </submittedName>
    <submittedName>
        <fullName evidence="7">LysR family transcriptional regulator</fullName>
    </submittedName>
</protein>
<evidence type="ECO:0000256" key="2">
    <source>
        <dbReference type="ARBA" id="ARBA00023015"/>
    </source>
</evidence>
<dbReference type="GO" id="GO:0006351">
    <property type="term" value="P:DNA-templated transcription"/>
    <property type="evidence" value="ECO:0007669"/>
    <property type="project" value="TreeGrafter"/>
</dbReference>
<dbReference type="Pfam" id="PF00126">
    <property type="entry name" value="HTH_1"/>
    <property type="match status" value="1"/>
</dbReference>
<dbReference type="AlphaFoldDB" id="A0A378YJY4"/>
<dbReference type="FunFam" id="1.10.10.10:FF:000001">
    <property type="entry name" value="LysR family transcriptional regulator"/>
    <property type="match status" value="1"/>
</dbReference>
<gene>
    <name evidence="6" type="primary">dmlR_18</name>
    <name evidence="6" type="ORF">NCTC13160_01968</name>
    <name evidence="7" type="ORF">PPN31119_01678</name>
</gene>
<reference evidence="7 9" key="2">
    <citation type="submission" date="2019-08" db="EMBL/GenBank/DDBJ databases">
        <authorList>
            <person name="Peeters C."/>
        </authorList>
    </citation>
    <scope>NUCLEOTIDE SEQUENCE [LARGE SCALE GENOMIC DNA]</scope>
    <source>
        <strain evidence="7 9">LMG 31119</strain>
    </source>
</reference>
<dbReference type="Gene3D" id="1.10.10.10">
    <property type="entry name" value="Winged helix-like DNA-binding domain superfamily/Winged helix DNA-binding domain"/>
    <property type="match status" value="1"/>
</dbReference>
<dbReference type="FunFam" id="3.40.190.290:FF:000001">
    <property type="entry name" value="Transcriptional regulator, LysR family"/>
    <property type="match status" value="1"/>
</dbReference>
<keyword evidence="3" id="KW-0238">DNA-binding</keyword>
<dbReference type="KEGG" id="ppnm:LV28_10040"/>
<dbReference type="InterPro" id="IPR036390">
    <property type="entry name" value="WH_DNA-bd_sf"/>
</dbReference>
<proteinExistence type="inferred from homology"/>
<dbReference type="OrthoDB" id="9786526at2"/>
<dbReference type="EMBL" id="CABPSO010000004">
    <property type="protein sequence ID" value="VVE64834.1"/>
    <property type="molecule type" value="Genomic_DNA"/>
</dbReference>
<dbReference type="Proteomes" id="UP000254573">
    <property type="component" value="Unassembled WGS sequence"/>
</dbReference>
<organism evidence="6 8">
    <name type="scientific">Pandoraea pnomenusa</name>
    <dbReference type="NCBI Taxonomy" id="93220"/>
    <lineage>
        <taxon>Bacteria</taxon>
        <taxon>Pseudomonadati</taxon>
        <taxon>Pseudomonadota</taxon>
        <taxon>Betaproteobacteria</taxon>
        <taxon>Burkholderiales</taxon>
        <taxon>Burkholderiaceae</taxon>
        <taxon>Pandoraea</taxon>
    </lineage>
</organism>
<dbReference type="PANTHER" id="PTHR30537:SF5">
    <property type="entry name" value="HTH-TYPE TRANSCRIPTIONAL ACTIVATOR TTDR-RELATED"/>
    <property type="match status" value="1"/>
</dbReference>
<dbReference type="CDD" id="cd08422">
    <property type="entry name" value="PBP2_CrgA_like"/>
    <property type="match status" value="1"/>
</dbReference>
<comment type="similarity">
    <text evidence="1">Belongs to the LysR transcriptional regulatory family.</text>
</comment>
<dbReference type="InterPro" id="IPR000847">
    <property type="entry name" value="LysR_HTH_N"/>
</dbReference>
<dbReference type="InterPro" id="IPR005119">
    <property type="entry name" value="LysR_subst-bd"/>
</dbReference>
<dbReference type="InterPro" id="IPR036388">
    <property type="entry name" value="WH-like_DNA-bd_sf"/>
</dbReference>
<dbReference type="GeneID" id="57200447"/>
<name>A0A378YJY4_9BURK</name>
<dbReference type="Proteomes" id="UP000361468">
    <property type="component" value="Unassembled WGS sequence"/>
</dbReference>
<keyword evidence="9" id="KW-1185">Reference proteome</keyword>
<keyword evidence="4" id="KW-0804">Transcription</keyword>
<evidence type="ECO:0000313" key="7">
    <source>
        <dbReference type="EMBL" id="VVE64834.1"/>
    </source>
</evidence>
<evidence type="ECO:0000259" key="5">
    <source>
        <dbReference type="PROSITE" id="PS50931"/>
    </source>
</evidence>
<dbReference type="EMBL" id="UGSG01000001">
    <property type="protein sequence ID" value="SUA77472.1"/>
    <property type="molecule type" value="Genomic_DNA"/>
</dbReference>
<dbReference type="KEGG" id="ppno:DA70_20340"/>
<dbReference type="GO" id="GO:0003700">
    <property type="term" value="F:DNA-binding transcription factor activity"/>
    <property type="evidence" value="ECO:0007669"/>
    <property type="project" value="InterPro"/>
</dbReference>
<dbReference type="STRING" id="93220.A6P55_07365"/>
<evidence type="ECO:0000256" key="3">
    <source>
        <dbReference type="ARBA" id="ARBA00023125"/>
    </source>
</evidence>
<reference evidence="6 8" key="1">
    <citation type="submission" date="2018-06" db="EMBL/GenBank/DDBJ databases">
        <authorList>
            <consortium name="Pathogen Informatics"/>
            <person name="Doyle S."/>
        </authorList>
    </citation>
    <scope>NUCLEOTIDE SEQUENCE [LARGE SCALE GENOMIC DNA]</scope>
    <source>
        <strain evidence="6 8">NCTC13160</strain>
    </source>
</reference>
<dbReference type="KEGG" id="prb:X636_06200"/>
<evidence type="ECO:0000313" key="6">
    <source>
        <dbReference type="EMBL" id="SUA77472.1"/>
    </source>
</evidence>
<feature type="domain" description="HTH lysR-type" evidence="5">
    <location>
        <begin position="1"/>
        <end position="59"/>
    </location>
</feature>
<evidence type="ECO:0000256" key="4">
    <source>
        <dbReference type="ARBA" id="ARBA00023163"/>
    </source>
</evidence>
<keyword evidence="2" id="KW-0805">Transcription regulation</keyword>
<evidence type="ECO:0000313" key="8">
    <source>
        <dbReference type="Proteomes" id="UP000254573"/>
    </source>
</evidence>
<dbReference type="PROSITE" id="PS50931">
    <property type="entry name" value="HTH_LYSR"/>
    <property type="match status" value="1"/>
</dbReference>
<evidence type="ECO:0000313" key="9">
    <source>
        <dbReference type="Proteomes" id="UP000361468"/>
    </source>
</evidence>
<dbReference type="SUPFAM" id="SSF46785">
    <property type="entry name" value="Winged helix' DNA-binding domain"/>
    <property type="match status" value="1"/>
</dbReference>
<sequence>MNKLREIECFIAVVESGSFVKAAVTLGISKTAISRYVADLEARLGTRLLQRTTRRLSLTEPGQRYVERCRQILAELDEADAMAGEQDGQPAGPLRINAPHTFGVLHLAPLWPTFLARHPQVSLDITLSDRLVDIVDEGFDLAIRITRLPDSSLVHRRLAGTRMVLCASPDYLGRHGIPQHPSELAHHETVGYSYFSHRREWRFDGPDGPVSVRTHARLIADNGDTCLAAAVAGAGIILQPAFLVQDALRDGQLVEFLPEYTQGETGIYVVYPTRKYLSAKVRVLIDFLVEAFAMPGWRALDENARTTNLPASAAKAP</sequence>
<dbReference type="PANTHER" id="PTHR30537">
    <property type="entry name" value="HTH-TYPE TRANSCRIPTIONAL REGULATOR"/>
    <property type="match status" value="1"/>
</dbReference>
<dbReference type="Gene3D" id="3.40.190.290">
    <property type="match status" value="1"/>
</dbReference>
<dbReference type="InterPro" id="IPR058163">
    <property type="entry name" value="LysR-type_TF_proteobact-type"/>
</dbReference>
<dbReference type="GO" id="GO:0043565">
    <property type="term" value="F:sequence-specific DNA binding"/>
    <property type="evidence" value="ECO:0007669"/>
    <property type="project" value="TreeGrafter"/>
</dbReference>
<dbReference type="Pfam" id="PF03466">
    <property type="entry name" value="LysR_substrate"/>
    <property type="match status" value="1"/>
</dbReference>